<dbReference type="EMBL" id="MN739977">
    <property type="protein sequence ID" value="QHT81077.1"/>
    <property type="molecule type" value="Genomic_DNA"/>
</dbReference>
<accession>A0A6C0HL46</accession>
<protein>
    <submittedName>
        <fullName evidence="1">Uncharacterized protein</fullName>
    </submittedName>
</protein>
<organism evidence="1">
    <name type="scientific">viral metagenome</name>
    <dbReference type="NCBI Taxonomy" id="1070528"/>
    <lineage>
        <taxon>unclassified sequences</taxon>
        <taxon>metagenomes</taxon>
        <taxon>organismal metagenomes</taxon>
    </lineage>
</organism>
<proteinExistence type="predicted"/>
<evidence type="ECO:0000313" key="1">
    <source>
        <dbReference type="EMBL" id="QHT81077.1"/>
    </source>
</evidence>
<dbReference type="AlphaFoldDB" id="A0A6C0HL46"/>
<sequence length="125" mass="14589">MGFDMSISCNLSVCQATGRPYFIGKNGAKVFDLAQIAVVPEEFRRFLQLRGPVFYEYTRSFGEHETIVDAVMFLDGFPQWDEVEVEVELEEYADRKWDSTDHNKFYAAVQWFVNADVNYLVSWSY</sequence>
<reference evidence="1" key="1">
    <citation type="journal article" date="2020" name="Nature">
        <title>Giant virus diversity and host interactions through global metagenomics.</title>
        <authorList>
            <person name="Schulz F."/>
            <person name="Roux S."/>
            <person name="Paez-Espino D."/>
            <person name="Jungbluth S."/>
            <person name="Walsh D.A."/>
            <person name="Denef V.J."/>
            <person name="McMahon K.D."/>
            <person name="Konstantinidis K.T."/>
            <person name="Eloe-Fadrosh E.A."/>
            <person name="Kyrpides N.C."/>
            <person name="Woyke T."/>
        </authorList>
    </citation>
    <scope>NUCLEOTIDE SEQUENCE</scope>
    <source>
        <strain evidence="1">GVMAG-M-3300023184-135</strain>
    </source>
</reference>
<name>A0A6C0HL46_9ZZZZ</name>